<feature type="transmembrane region" description="Helical" evidence="1">
    <location>
        <begin position="82"/>
        <end position="102"/>
    </location>
</feature>
<dbReference type="KEGG" id="csty:KN1_02740"/>
<reference evidence="2 3" key="1">
    <citation type="submission" date="2021-04" db="EMBL/GenBank/DDBJ databases">
        <title>Complete genome sequence of Stygiolobus sp. KN-1.</title>
        <authorList>
            <person name="Nakamura K."/>
            <person name="Sakai H."/>
            <person name="Kurosawa N."/>
        </authorList>
    </citation>
    <scope>NUCLEOTIDE SEQUENCE [LARGE SCALE GENOMIC DNA]</scope>
    <source>
        <strain evidence="2 3">KN-1</strain>
    </source>
</reference>
<organism evidence="2 3">
    <name type="scientific">Stygiolobus caldivivus</name>
    <dbReference type="NCBI Taxonomy" id="2824673"/>
    <lineage>
        <taxon>Archaea</taxon>
        <taxon>Thermoproteota</taxon>
        <taxon>Thermoprotei</taxon>
        <taxon>Sulfolobales</taxon>
        <taxon>Sulfolobaceae</taxon>
        <taxon>Stygiolobus</taxon>
    </lineage>
</organism>
<proteinExistence type="predicted"/>
<feature type="transmembrane region" description="Helical" evidence="1">
    <location>
        <begin position="12"/>
        <end position="32"/>
    </location>
</feature>
<feature type="transmembrane region" description="Helical" evidence="1">
    <location>
        <begin position="52"/>
        <end position="70"/>
    </location>
</feature>
<protein>
    <submittedName>
        <fullName evidence="2">Uncharacterized protein</fullName>
    </submittedName>
</protein>
<keyword evidence="1" id="KW-1133">Transmembrane helix</keyword>
<evidence type="ECO:0000313" key="2">
    <source>
        <dbReference type="EMBL" id="BCU68977.1"/>
    </source>
</evidence>
<accession>A0A8D5U4N0</accession>
<dbReference type="GeneID" id="66162027"/>
<keyword evidence="1" id="KW-0472">Membrane</keyword>
<evidence type="ECO:0000256" key="1">
    <source>
        <dbReference type="SAM" id="Phobius"/>
    </source>
</evidence>
<dbReference type="RefSeq" id="WP_221288988.1">
    <property type="nucleotide sequence ID" value="NZ_AP024597.1"/>
</dbReference>
<sequence length="166" mass="18364">MNYSRKLFLKWYSVGTGIFMTYSGLVALYHVLAGHEPKAVFDVFGIDTQFKYAIPPMLIIIGLFLAIFPLSDKVQTLWEKKFMIPVRVILALYGLNFMIFGIEGDLAHHITDIFVGANIVGLPFAGGLALHIIFQHIIGGGILTPIFNIRPTILAKVKKGKTKTAG</sequence>
<evidence type="ECO:0000313" key="3">
    <source>
        <dbReference type="Proteomes" id="UP000825123"/>
    </source>
</evidence>
<keyword evidence="1" id="KW-0812">Transmembrane</keyword>
<name>A0A8D5U4N0_9CREN</name>
<dbReference type="AlphaFoldDB" id="A0A8D5U4N0"/>
<dbReference type="Proteomes" id="UP000825123">
    <property type="component" value="Chromosome"/>
</dbReference>
<gene>
    <name evidence="2" type="ORF">KN1_02740</name>
</gene>
<keyword evidence="3" id="KW-1185">Reference proteome</keyword>
<dbReference type="EMBL" id="AP024597">
    <property type="protein sequence ID" value="BCU68977.1"/>
    <property type="molecule type" value="Genomic_DNA"/>
</dbReference>